<dbReference type="InterPro" id="IPR002733">
    <property type="entry name" value="AMMECR1_domain"/>
</dbReference>
<dbReference type="PROSITE" id="PS51112">
    <property type="entry name" value="AMMECR1"/>
    <property type="match status" value="1"/>
</dbReference>
<accession>A0ABS9Z971</accession>
<dbReference type="InterPro" id="IPR027623">
    <property type="entry name" value="AmmeMemoSam_A"/>
</dbReference>
<dbReference type="NCBIfam" id="TIGR00296">
    <property type="entry name" value="TIGR00296 family protein"/>
    <property type="match status" value="1"/>
</dbReference>
<dbReference type="RefSeq" id="WP_243067132.1">
    <property type="nucleotide sequence ID" value="NZ_JAIVFK010000019.1"/>
</dbReference>
<dbReference type="PANTHER" id="PTHR13016">
    <property type="entry name" value="AMMECR1 HOMOLOG"/>
    <property type="match status" value="1"/>
</dbReference>
<keyword evidence="3" id="KW-1185">Reference proteome</keyword>
<dbReference type="InterPro" id="IPR023473">
    <property type="entry name" value="AMMECR1"/>
</dbReference>
<dbReference type="SUPFAM" id="SSF143447">
    <property type="entry name" value="AMMECR1-like"/>
    <property type="match status" value="1"/>
</dbReference>
<evidence type="ECO:0000313" key="3">
    <source>
        <dbReference type="Proteomes" id="UP001139104"/>
    </source>
</evidence>
<dbReference type="Pfam" id="PF01871">
    <property type="entry name" value="AMMECR1"/>
    <property type="match status" value="1"/>
</dbReference>
<proteinExistence type="predicted"/>
<dbReference type="InterPro" id="IPR036071">
    <property type="entry name" value="AMMECR1_dom_sf"/>
</dbReference>
<dbReference type="Gene3D" id="3.30.1490.150">
    <property type="entry name" value="Hypothetical protein ph0010, domain 2"/>
    <property type="match status" value="1"/>
</dbReference>
<sequence length="187" mass="20782">MNENRGPVLLGLARASIASAFAPAACADQTASWLRDNGACFVTLMQDGDLRGCIGSIEAYRPLLEDVTANARASAFRDPRFPPLGADELDSTRIEVSLLSAREPLPARSEAEALERIRPHVDGIVLEWGRHRGTFLPQVWEALPDGRDFLGHLKLKARLPKDFWSDEIRLYRYQVAKWSEPEAGRTA</sequence>
<organism evidence="2 3">
    <name type="scientific">Candidatus Rhodoblastus alkanivorans</name>
    <dbReference type="NCBI Taxonomy" id="2954117"/>
    <lineage>
        <taxon>Bacteria</taxon>
        <taxon>Pseudomonadati</taxon>
        <taxon>Pseudomonadota</taxon>
        <taxon>Alphaproteobacteria</taxon>
        <taxon>Hyphomicrobiales</taxon>
        <taxon>Rhodoblastaceae</taxon>
        <taxon>Rhodoblastus</taxon>
    </lineage>
</organism>
<name>A0ABS9Z971_9HYPH</name>
<evidence type="ECO:0000259" key="1">
    <source>
        <dbReference type="PROSITE" id="PS51112"/>
    </source>
</evidence>
<dbReference type="Gene3D" id="3.30.700.20">
    <property type="entry name" value="Hypothetical protein ph0010, domain 1"/>
    <property type="match status" value="1"/>
</dbReference>
<protein>
    <submittedName>
        <fullName evidence="2">AmmeMemoRadiSam system protein A</fullName>
    </submittedName>
</protein>
<reference evidence="2" key="1">
    <citation type="journal article" date="2022" name="ISME J.">
        <title>Identification of active gaseous-alkane degraders at natural gas seeps.</title>
        <authorList>
            <person name="Farhan Ul Haque M."/>
            <person name="Hernandez M."/>
            <person name="Crombie A.T."/>
            <person name="Murrell J.C."/>
        </authorList>
    </citation>
    <scope>NUCLEOTIDE SEQUENCE</scope>
    <source>
        <strain evidence="2">PC2</strain>
    </source>
</reference>
<dbReference type="EMBL" id="JAIVFP010000001">
    <property type="protein sequence ID" value="MCI4683167.1"/>
    <property type="molecule type" value="Genomic_DNA"/>
</dbReference>
<evidence type="ECO:0000313" key="2">
    <source>
        <dbReference type="EMBL" id="MCI4683167.1"/>
    </source>
</evidence>
<comment type="caution">
    <text evidence="2">The sequence shown here is derived from an EMBL/GenBank/DDBJ whole genome shotgun (WGS) entry which is preliminary data.</text>
</comment>
<dbReference type="InterPro" id="IPR027485">
    <property type="entry name" value="AMMECR1_N"/>
</dbReference>
<feature type="domain" description="AMMECR1" evidence="1">
    <location>
        <begin position="1"/>
        <end position="187"/>
    </location>
</feature>
<gene>
    <name evidence="2" type="primary">amrA</name>
    <name evidence="2" type="ORF">K2U94_10370</name>
</gene>
<dbReference type="NCBIfam" id="TIGR04335">
    <property type="entry name" value="AmmeMemoSam_A"/>
    <property type="match status" value="1"/>
</dbReference>
<dbReference type="PANTHER" id="PTHR13016:SF0">
    <property type="entry name" value="AMME SYNDROME CANDIDATE GENE 1 PROTEIN"/>
    <property type="match status" value="1"/>
</dbReference>
<dbReference type="Proteomes" id="UP001139104">
    <property type="component" value="Unassembled WGS sequence"/>
</dbReference>